<dbReference type="EMBL" id="JACEON010000003">
    <property type="protein sequence ID" value="MBA4610925.1"/>
    <property type="molecule type" value="Genomic_DNA"/>
</dbReference>
<gene>
    <name evidence="1" type="ORF">H1W37_04630</name>
</gene>
<dbReference type="AlphaFoldDB" id="A0A838XK63"/>
<proteinExistence type="predicted"/>
<evidence type="ECO:0000313" key="2">
    <source>
        <dbReference type="Proteomes" id="UP000559404"/>
    </source>
</evidence>
<name>A0A838XK63_9HYPH</name>
<dbReference type="Proteomes" id="UP000559404">
    <property type="component" value="Unassembled WGS sequence"/>
</dbReference>
<dbReference type="RefSeq" id="WP_181759115.1">
    <property type="nucleotide sequence ID" value="NZ_BMCR01000004.1"/>
</dbReference>
<evidence type="ECO:0000313" key="1">
    <source>
        <dbReference type="EMBL" id="MBA4610925.1"/>
    </source>
</evidence>
<organism evidence="1 2">
    <name type="scientific">Stappia taiwanensis</name>
    <dbReference type="NCBI Taxonomy" id="992267"/>
    <lineage>
        <taxon>Bacteria</taxon>
        <taxon>Pseudomonadati</taxon>
        <taxon>Pseudomonadota</taxon>
        <taxon>Alphaproteobacteria</taxon>
        <taxon>Hyphomicrobiales</taxon>
        <taxon>Stappiaceae</taxon>
        <taxon>Stappia</taxon>
    </lineage>
</organism>
<keyword evidence="2" id="KW-1185">Reference proteome</keyword>
<reference evidence="1 2" key="1">
    <citation type="submission" date="2020-07" db="EMBL/GenBank/DDBJ databases">
        <authorList>
            <person name="Li M."/>
        </authorList>
    </citation>
    <scope>NUCLEOTIDE SEQUENCE [LARGE SCALE GENOMIC DNA]</scope>
    <source>
        <strain evidence="1 2">DSM 23284</strain>
    </source>
</reference>
<reference evidence="1 2" key="2">
    <citation type="submission" date="2020-08" db="EMBL/GenBank/DDBJ databases">
        <title>Stappia taiwanensis sp. nov., isolated from a coastal thermal spring.</title>
        <authorList>
            <person name="Kampfer P."/>
        </authorList>
    </citation>
    <scope>NUCLEOTIDE SEQUENCE [LARGE SCALE GENOMIC DNA]</scope>
    <source>
        <strain evidence="1 2">DSM 23284</strain>
    </source>
</reference>
<dbReference type="InterPro" id="IPR019056">
    <property type="entry name" value="Phage_TAC_6"/>
</dbReference>
<protein>
    <submittedName>
        <fullName evidence="1">Phage tail assembly chaperone</fullName>
    </submittedName>
</protein>
<accession>A0A838XK63</accession>
<sequence length="64" mass="7123">MRLCLGGLNWPPEAFWRATPREVALALGAGASAAIRTGAPNRASFERLMRHYPDERARKEEDGQ</sequence>
<dbReference type="Pfam" id="PF09550">
    <property type="entry name" value="Phage_TAC_6"/>
    <property type="match status" value="1"/>
</dbReference>
<comment type="caution">
    <text evidence="1">The sequence shown here is derived from an EMBL/GenBank/DDBJ whole genome shotgun (WGS) entry which is preliminary data.</text>
</comment>